<proteinExistence type="predicted"/>
<gene>
    <name evidence="1" type="ORF">JCM31826_19450</name>
</gene>
<evidence type="ECO:0000313" key="1">
    <source>
        <dbReference type="EMBL" id="GCD78463.1"/>
    </source>
</evidence>
<protein>
    <recommendedName>
        <fullName evidence="3">Outer membrane protein beta-barrel domain-containing protein</fullName>
    </recommendedName>
</protein>
<dbReference type="Proteomes" id="UP000286715">
    <property type="component" value="Unassembled WGS sequence"/>
</dbReference>
<keyword evidence="2" id="KW-1185">Reference proteome</keyword>
<dbReference type="AlphaFoldDB" id="A0A401XNB5"/>
<evidence type="ECO:0008006" key="3">
    <source>
        <dbReference type="Google" id="ProtNLM"/>
    </source>
</evidence>
<comment type="caution">
    <text evidence="1">The sequence shown here is derived from an EMBL/GenBank/DDBJ whole genome shotgun (WGS) entry which is preliminary data.</text>
</comment>
<accession>A0A401XNB5</accession>
<sequence length="244" mass="28142">MFEQSYSQFRVKDDTLGGFFIPINFSASVPSQQLAERFGHSYRTGTGCFYRTFSGWTFGVEADFWFGDRVLTRDQILKSVSNEQGLVLDHMGLDANLMTFQRGWIASFYTGNLIRVLNHNPNSGILITAGGGFLQHRIRLESGHQQSIIYQIENEYQRGYDRLNVGWQGRVFIGYLHAGNYQTYNFIVGIEHLYGRTSSVRGFDYATGLPDEGVMTNGLTSLKVSWFFSMYRERVTKEKKYFYY</sequence>
<evidence type="ECO:0000313" key="2">
    <source>
        <dbReference type="Proteomes" id="UP000286715"/>
    </source>
</evidence>
<dbReference type="EMBL" id="BHZE01000024">
    <property type="protein sequence ID" value="GCD78463.1"/>
    <property type="molecule type" value="Genomic_DNA"/>
</dbReference>
<organism evidence="1 2">
    <name type="scientific">Thermaurantimonas aggregans</name>
    <dbReference type="NCBI Taxonomy" id="2173829"/>
    <lineage>
        <taxon>Bacteria</taxon>
        <taxon>Pseudomonadati</taxon>
        <taxon>Bacteroidota</taxon>
        <taxon>Flavobacteriia</taxon>
        <taxon>Flavobacteriales</taxon>
        <taxon>Schleiferiaceae</taxon>
        <taxon>Thermaurantimonas</taxon>
    </lineage>
</organism>
<reference evidence="1 2" key="1">
    <citation type="submission" date="2018-11" db="EMBL/GenBank/DDBJ databases">
        <title>Schleiferia aggregans sp. nov., a moderately thermophilic heterotrophic bacterium isolated from microbial mats at a terrestrial hot spring.</title>
        <authorList>
            <person name="Iino T."/>
            <person name="Ohkuma M."/>
            <person name="Haruta S."/>
        </authorList>
    </citation>
    <scope>NUCLEOTIDE SEQUENCE [LARGE SCALE GENOMIC DNA]</scope>
    <source>
        <strain evidence="1 2">LA</strain>
    </source>
</reference>
<name>A0A401XNB5_9FLAO</name>